<organism evidence="1 2">
    <name type="scientific">Stieleria magnilauensis</name>
    <dbReference type="NCBI Taxonomy" id="2527963"/>
    <lineage>
        <taxon>Bacteria</taxon>
        <taxon>Pseudomonadati</taxon>
        <taxon>Planctomycetota</taxon>
        <taxon>Planctomycetia</taxon>
        <taxon>Pirellulales</taxon>
        <taxon>Pirellulaceae</taxon>
        <taxon>Stieleria</taxon>
    </lineage>
</organism>
<evidence type="ECO:0000313" key="2">
    <source>
        <dbReference type="Proteomes" id="UP000318081"/>
    </source>
</evidence>
<reference evidence="1 2" key="1">
    <citation type="submission" date="2019-02" db="EMBL/GenBank/DDBJ databases">
        <title>Deep-cultivation of Planctomycetes and their phenomic and genomic characterization uncovers novel biology.</title>
        <authorList>
            <person name="Wiegand S."/>
            <person name="Jogler M."/>
            <person name="Boedeker C."/>
            <person name="Pinto D."/>
            <person name="Vollmers J."/>
            <person name="Rivas-Marin E."/>
            <person name="Kohn T."/>
            <person name="Peeters S.H."/>
            <person name="Heuer A."/>
            <person name="Rast P."/>
            <person name="Oberbeckmann S."/>
            <person name="Bunk B."/>
            <person name="Jeske O."/>
            <person name="Meyerdierks A."/>
            <person name="Storesund J.E."/>
            <person name="Kallscheuer N."/>
            <person name="Luecker S."/>
            <person name="Lage O.M."/>
            <person name="Pohl T."/>
            <person name="Merkel B.J."/>
            <person name="Hornburger P."/>
            <person name="Mueller R.-W."/>
            <person name="Bruemmer F."/>
            <person name="Labrenz M."/>
            <person name="Spormann A.M."/>
            <person name="Op den Camp H."/>
            <person name="Overmann J."/>
            <person name="Amann R."/>
            <person name="Jetten M.S.M."/>
            <person name="Mascher T."/>
            <person name="Medema M.H."/>
            <person name="Devos D.P."/>
            <person name="Kaster A.-K."/>
            <person name="Ovreas L."/>
            <person name="Rohde M."/>
            <person name="Galperin M.Y."/>
            <person name="Jogler C."/>
        </authorList>
    </citation>
    <scope>NUCLEOTIDE SEQUENCE [LARGE SCALE GENOMIC DNA]</scope>
    <source>
        <strain evidence="1 2">TBK1r</strain>
    </source>
</reference>
<protein>
    <submittedName>
        <fullName evidence="1">Uncharacterized protein</fullName>
    </submittedName>
</protein>
<name>A0ABX5XNA6_9BACT</name>
<accession>A0ABX5XNA6</accession>
<keyword evidence="2" id="KW-1185">Reference proteome</keyword>
<dbReference type="RefSeq" id="WP_145208972.1">
    <property type="nucleotide sequence ID" value="NZ_CP036432.1"/>
</dbReference>
<proteinExistence type="predicted"/>
<dbReference type="Proteomes" id="UP000318081">
    <property type="component" value="Chromosome"/>
</dbReference>
<dbReference type="EMBL" id="CP036432">
    <property type="protein sequence ID" value="QDV82865.1"/>
    <property type="molecule type" value="Genomic_DNA"/>
</dbReference>
<evidence type="ECO:0000313" key="1">
    <source>
        <dbReference type="EMBL" id="QDV82865.1"/>
    </source>
</evidence>
<gene>
    <name evidence="1" type="ORF">TBK1r_17970</name>
</gene>
<sequence>MLGQNLSAGEQDQLAELLKLDRFQLKMTYWDLPTPAVADVSGEYDAQLLDQGDRFGAFLTRVAFGSKGPWVGKAFRPLSHADGEGYNAFGTVEDRKALLPMDTYIDHSNIVPGNSYILDYRSKNRGPIRWLRGELRQVSANVLLGIGTFGPRARRLHKLRRVIPFVLVRSDREYLGGERVRIPEKRERLAG</sequence>